<evidence type="ECO:0000313" key="1">
    <source>
        <dbReference type="EMBL" id="QDU03166.1"/>
    </source>
</evidence>
<name>A0A517WD25_9PLAN</name>
<organism evidence="1 2">
    <name type="scientific">Gimesia chilikensis</name>
    <dbReference type="NCBI Taxonomy" id="2605989"/>
    <lineage>
        <taxon>Bacteria</taxon>
        <taxon>Pseudomonadati</taxon>
        <taxon>Planctomycetota</taxon>
        <taxon>Planctomycetia</taxon>
        <taxon>Planctomycetales</taxon>
        <taxon>Planctomycetaceae</taxon>
        <taxon>Gimesia</taxon>
    </lineage>
</organism>
<dbReference type="RefSeq" id="WP_145040767.1">
    <property type="nucleotide sequence ID" value="NZ_CP036347.1"/>
</dbReference>
<dbReference type="AlphaFoldDB" id="A0A517WD25"/>
<proteinExistence type="predicted"/>
<dbReference type="EMBL" id="CP036347">
    <property type="protein sequence ID" value="QDU03166.1"/>
    <property type="molecule type" value="Genomic_DNA"/>
</dbReference>
<reference evidence="1 2" key="1">
    <citation type="submission" date="2019-02" db="EMBL/GenBank/DDBJ databases">
        <title>Deep-cultivation of Planctomycetes and their phenomic and genomic characterization uncovers novel biology.</title>
        <authorList>
            <person name="Wiegand S."/>
            <person name="Jogler M."/>
            <person name="Boedeker C."/>
            <person name="Pinto D."/>
            <person name="Vollmers J."/>
            <person name="Rivas-Marin E."/>
            <person name="Kohn T."/>
            <person name="Peeters S.H."/>
            <person name="Heuer A."/>
            <person name="Rast P."/>
            <person name="Oberbeckmann S."/>
            <person name="Bunk B."/>
            <person name="Jeske O."/>
            <person name="Meyerdierks A."/>
            <person name="Storesund J.E."/>
            <person name="Kallscheuer N."/>
            <person name="Luecker S."/>
            <person name="Lage O.M."/>
            <person name="Pohl T."/>
            <person name="Merkel B.J."/>
            <person name="Hornburger P."/>
            <person name="Mueller R.-W."/>
            <person name="Bruemmer F."/>
            <person name="Labrenz M."/>
            <person name="Spormann A.M."/>
            <person name="Op den Camp H."/>
            <person name="Overmann J."/>
            <person name="Amann R."/>
            <person name="Jetten M.S.M."/>
            <person name="Mascher T."/>
            <person name="Medema M.H."/>
            <person name="Devos D.P."/>
            <person name="Kaster A.-K."/>
            <person name="Ovreas L."/>
            <person name="Rohde M."/>
            <person name="Galperin M.Y."/>
            <person name="Jogler C."/>
        </authorList>
    </citation>
    <scope>NUCLEOTIDE SEQUENCE [LARGE SCALE GENOMIC DNA]</scope>
    <source>
        <strain evidence="1 2">V6</strain>
    </source>
</reference>
<protein>
    <submittedName>
        <fullName evidence="1">Uncharacterized protein</fullName>
    </submittedName>
</protein>
<gene>
    <name evidence="1" type="ORF">V6x_28780</name>
</gene>
<evidence type="ECO:0000313" key="2">
    <source>
        <dbReference type="Proteomes" id="UP000320722"/>
    </source>
</evidence>
<dbReference type="Proteomes" id="UP000320722">
    <property type="component" value="Chromosome"/>
</dbReference>
<sequence>MSHYKGELAGREFDWFAIDSDGNIGLFSTAGEGRIPETVFENYVQYGNISAQLDSPNWGTSEVWSDYAKLGFYVYDWILYGGPYHKERDPMGNMSTELKTKIMSIAGLPKLPVKFKELNDIMDV</sequence>
<accession>A0A517WD25</accession>